<sequence>MAFLPLGIWVWLQAQRIDALTRRVAELEMQLFSARHITKPAEAPSPAPAPQQEELLLTEVVPTDVLILDTPIPDASNDLEETLAAPPPAPPAADRPRMHSPLLLTEVTPPAPTQSEPAAPKRRLDQWLAESGLAWASGIILAMAAIWGVSEATKSAWFTPPVRLSLALVLGAIMLSASQWTRRDGINRPPGHPLISALLAGAAIVVLYATTWAAHGIYHFVDWPTAVAFLTLSTLALIGLSFLHGQALGVLAIALALLAPALASANLWPSWALTIYVALVSGGGFSLAILRRWSWVALVTIGGLYFWFFAAIATDDVRRALALISLASLGGLLTAFRAAAADEAKANLTWSAVRDVGPSIAVSVSSALLIWAWLVVAPTPAGALAGPALISIFHVALASYGVRERKIAPAGLVIAIGAVVIGFMAYLRARFFYGDLGLGFYPTVLVAAFSIFLCALYANPHRTGRALIAAAGAAGVALLTVIVATSRTDWHSPAAWAPLFAGAVLTYVAAWYAERTAQDRKTNTGVTWWAGASAALVLLGVESAFGPEFRTLGHAAAALFFSIGFVWRGWRVAGWATLSAGALSIAQALSPALIGPTLDGTFPIWGGLLIFATVAVFLFSASTIIRRGATNISIAEGLSAASVIVVLAGVFVALSWIAEGKIGVALDDFTEASLRVLALMAAGLTLLPRVHETPGLIGAWRGHVLLALGITYALVVAGLGLNPWWGGPGHGVINGAPTFNTLAVAFAAPAALAFAAANRLYIRQRTFGRIYAVAGGVLALIWLIMEVRHAFHDAEMASPETGLFESACYAIAFLAFALMVAVVARMRARRTLIRPFTEDLMHSMRSVSWAAIGASAFILLAAQHPIWGAQDSDASNAFSTMLAVLAQAVAGLLALALGRALSVSEQTDTARFAAACAAVLFTWSFGHCAIGWLHHRGYMDNGDAPYALEGIAHALWPLILVIAAAQLTRMAPGRETTRQYLFDLQAIWSAAIWPALAFAGLGLWVLYNPWWGVLPAQLSTPFGAVIAIAAYLGAATLSYVAPDVPHVRGMKWMVPAATIAYAAHIFVAVTLIVRWLYHRDSIATASAGEFELWAYSGVWAILAAASLIAGTRINDPVLRWIGLALFAVTIVKVLALDTARLSTLVRIGSFLGLGATAAVATWLVRRSRPAPGPGDLVTVTPSARRERRRVRRRTSQ</sequence>
<feature type="transmembrane region" description="Helical" evidence="2">
    <location>
        <begin position="439"/>
        <end position="459"/>
    </location>
</feature>
<dbReference type="AlphaFoldDB" id="A0A1B1AJ08"/>
<feature type="transmembrane region" description="Helical" evidence="2">
    <location>
        <begin position="380"/>
        <end position="400"/>
    </location>
</feature>
<feature type="transmembrane region" description="Helical" evidence="2">
    <location>
        <begin position="847"/>
        <end position="866"/>
    </location>
</feature>
<dbReference type="PANTHER" id="PTHR38434">
    <property type="entry name" value="BLL2549 PROTEIN"/>
    <property type="match status" value="1"/>
</dbReference>
<feature type="transmembrane region" description="Helical" evidence="2">
    <location>
        <begin position="295"/>
        <end position="314"/>
    </location>
</feature>
<feature type="compositionally biased region" description="Basic residues" evidence="1">
    <location>
        <begin position="1185"/>
        <end position="1196"/>
    </location>
</feature>
<feature type="transmembrane region" description="Helical" evidence="2">
    <location>
        <begin position="577"/>
        <end position="598"/>
    </location>
</feature>
<feature type="transmembrane region" description="Helical" evidence="2">
    <location>
        <begin position="803"/>
        <end position="826"/>
    </location>
</feature>
<feature type="transmembrane region" description="Helical" evidence="2">
    <location>
        <begin position="466"/>
        <end position="484"/>
    </location>
</feature>
<feature type="transmembrane region" description="Helical" evidence="2">
    <location>
        <begin position="946"/>
        <end position="965"/>
    </location>
</feature>
<evidence type="ECO:0008006" key="5">
    <source>
        <dbReference type="Google" id="ProtNLM"/>
    </source>
</evidence>
<evidence type="ECO:0000313" key="4">
    <source>
        <dbReference type="Proteomes" id="UP000092498"/>
    </source>
</evidence>
<feature type="transmembrane region" description="Helical" evidence="2">
    <location>
        <begin position="604"/>
        <end position="625"/>
    </location>
</feature>
<feature type="transmembrane region" description="Helical" evidence="2">
    <location>
        <begin position="1147"/>
        <end position="1164"/>
    </location>
</feature>
<feature type="transmembrane region" description="Helical" evidence="2">
    <location>
        <begin position="352"/>
        <end position="374"/>
    </location>
</feature>
<accession>A0A1B1AJ08</accession>
<keyword evidence="2" id="KW-1133">Transmembrane helix</keyword>
<feature type="transmembrane region" description="Helical" evidence="2">
    <location>
        <begin position="637"/>
        <end position="657"/>
    </location>
</feature>
<dbReference type="EMBL" id="CP013244">
    <property type="protein sequence ID" value="ANP46549.1"/>
    <property type="molecule type" value="Genomic_DNA"/>
</dbReference>
<reference evidence="3 4" key="1">
    <citation type="submission" date="2015-11" db="EMBL/GenBank/DDBJ databases">
        <title>Whole-Genome Sequence of Candidatus Oderbacter manganicum from the National Park Lower Oder Valley, Germany.</title>
        <authorList>
            <person name="Braun B."/>
            <person name="Liere K."/>
            <person name="Szewzyk U."/>
        </authorList>
    </citation>
    <scope>NUCLEOTIDE SEQUENCE [LARGE SCALE GENOMIC DNA]</scope>
    <source>
        <strain evidence="3 4">OTSz_A_272</strain>
    </source>
</reference>
<evidence type="ECO:0000313" key="3">
    <source>
        <dbReference type="EMBL" id="ANP46549.1"/>
    </source>
</evidence>
<feature type="transmembrane region" description="Helical" evidence="2">
    <location>
        <begin position="1117"/>
        <end position="1135"/>
    </location>
</feature>
<evidence type="ECO:0000256" key="1">
    <source>
        <dbReference type="SAM" id="MobiDB-lite"/>
    </source>
</evidence>
<feature type="region of interest" description="Disordered" evidence="1">
    <location>
        <begin position="1173"/>
        <end position="1196"/>
    </location>
</feature>
<feature type="transmembrane region" description="Helical" evidence="2">
    <location>
        <begin position="1019"/>
        <end position="1040"/>
    </location>
</feature>
<dbReference type="PANTHER" id="PTHR38434:SF1">
    <property type="entry name" value="BLL2549 PROTEIN"/>
    <property type="match status" value="1"/>
</dbReference>
<feature type="transmembrane region" description="Helical" evidence="2">
    <location>
        <begin position="271"/>
        <end position="290"/>
    </location>
</feature>
<feature type="transmembrane region" description="Helical" evidence="2">
    <location>
        <begin position="496"/>
        <end position="513"/>
    </location>
</feature>
<feature type="transmembrane region" description="Helical" evidence="2">
    <location>
        <begin position="407"/>
        <end position="427"/>
    </location>
</feature>
<evidence type="ECO:0000256" key="2">
    <source>
        <dbReference type="SAM" id="Phobius"/>
    </source>
</evidence>
<dbReference type="Pfam" id="PF10101">
    <property type="entry name" value="DUF2339"/>
    <property type="match status" value="2"/>
</dbReference>
<feature type="transmembrane region" description="Helical" evidence="2">
    <location>
        <begin position="132"/>
        <end position="150"/>
    </location>
</feature>
<gene>
    <name evidence="3" type="ORF">ATE48_11780</name>
</gene>
<feature type="transmembrane region" description="Helical" evidence="2">
    <location>
        <begin position="162"/>
        <end position="181"/>
    </location>
</feature>
<feature type="transmembrane region" description="Helical" evidence="2">
    <location>
        <begin position="247"/>
        <end position="265"/>
    </location>
</feature>
<feature type="transmembrane region" description="Helical" evidence="2">
    <location>
        <begin position="878"/>
        <end position="900"/>
    </location>
</feature>
<feature type="transmembrane region" description="Helical" evidence="2">
    <location>
        <begin position="193"/>
        <end position="214"/>
    </location>
</feature>
<dbReference type="InParanoid" id="A0A1B1AJ08"/>
<dbReference type="InterPro" id="IPR019286">
    <property type="entry name" value="DUF2339_TM"/>
</dbReference>
<feature type="transmembrane region" description="Helical" evidence="2">
    <location>
        <begin position="702"/>
        <end position="725"/>
    </location>
</feature>
<feature type="transmembrane region" description="Helical" evidence="2">
    <location>
        <begin position="912"/>
        <end position="934"/>
    </location>
</feature>
<protein>
    <recommendedName>
        <fullName evidence="5">DUF2339 domain-containing protein</fullName>
    </recommendedName>
</protein>
<feature type="transmembrane region" description="Helical" evidence="2">
    <location>
        <begin position="1092"/>
        <end position="1110"/>
    </location>
</feature>
<feature type="transmembrane region" description="Helical" evidence="2">
    <location>
        <begin position="551"/>
        <end position="570"/>
    </location>
</feature>
<feature type="transmembrane region" description="Helical" evidence="2">
    <location>
        <begin position="986"/>
        <end position="1007"/>
    </location>
</feature>
<keyword evidence="2" id="KW-0472">Membrane</keyword>
<dbReference type="Proteomes" id="UP000092498">
    <property type="component" value="Chromosome"/>
</dbReference>
<feature type="transmembrane region" description="Helical" evidence="2">
    <location>
        <begin position="737"/>
        <end position="758"/>
    </location>
</feature>
<feature type="transmembrane region" description="Helical" evidence="2">
    <location>
        <begin position="525"/>
        <end position="545"/>
    </location>
</feature>
<feature type="transmembrane region" description="Helical" evidence="2">
    <location>
        <begin position="672"/>
        <end position="690"/>
    </location>
</feature>
<feature type="transmembrane region" description="Helical" evidence="2">
    <location>
        <begin position="320"/>
        <end position="340"/>
    </location>
</feature>
<feature type="transmembrane region" description="Helical" evidence="2">
    <location>
        <begin position="1052"/>
        <end position="1077"/>
    </location>
</feature>
<keyword evidence="2" id="KW-0812">Transmembrane</keyword>
<proteinExistence type="predicted"/>
<feature type="region of interest" description="Disordered" evidence="1">
    <location>
        <begin position="77"/>
        <end position="97"/>
    </location>
</feature>
<feature type="transmembrane region" description="Helical" evidence="2">
    <location>
        <begin position="770"/>
        <end position="791"/>
    </location>
</feature>
<organism evidence="3 4">
    <name type="scientific">Candidatus Viadribacter manganicus</name>
    <dbReference type="NCBI Taxonomy" id="1759059"/>
    <lineage>
        <taxon>Bacteria</taxon>
        <taxon>Pseudomonadati</taxon>
        <taxon>Pseudomonadota</taxon>
        <taxon>Alphaproteobacteria</taxon>
        <taxon>Hyphomonadales</taxon>
        <taxon>Hyphomonadaceae</taxon>
        <taxon>Candidatus Viadribacter</taxon>
    </lineage>
</organism>
<name>A0A1B1AJ08_9PROT</name>
<dbReference type="KEGG" id="cbot:ATE48_11780"/>
<keyword evidence="4" id="KW-1185">Reference proteome</keyword>
<feature type="transmembrane region" description="Helical" evidence="2">
    <location>
        <begin position="220"/>
        <end position="240"/>
    </location>
</feature>